<keyword evidence="1" id="KW-0472">Membrane</keyword>
<dbReference type="Proteomes" id="UP000550707">
    <property type="component" value="Unassembled WGS sequence"/>
</dbReference>
<keyword evidence="3" id="KW-1185">Reference proteome</keyword>
<proteinExistence type="predicted"/>
<protein>
    <submittedName>
        <fullName evidence="2">Uncharacterized protein</fullName>
    </submittedName>
</protein>
<dbReference type="InParanoid" id="A0A7J8EE51"/>
<evidence type="ECO:0000256" key="1">
    <source>
        <dbReference type="SAM" id="Phobius"/>
    </source>
</evidence>
<sequence length="140" mass="15552">MVPSEDEKEDDIKADSWSTCTEDENIDGVMGQMPEQRPVQVPWARGRAFVFLFLVCLTLCLATQAMSAIFTDSSHQPIWFSLPQTVTFIETSLQMRGLQSAGRPSPRGHSPAPGIGLDRTFFPESGGGIHSPGKEWKFFF</sequence>
<gene>
    <name evidence="2" type="ORF">HJG59_008841</name>
</gene>
<evidence type="ECO:0000313" key="2">
    <source>
        <dbReference type="EMBL" id="KAF6433777.1"/>
    </source>
</evidence>
<keyword evidence="1" id="KW-0812">Transmembrane</keyword>
<evidence type="ECO:0000313" key="3">
    <source>
        <dbReference type="Proteomes" id="UP000550707"/>
    </source>
</evidence>
<organism evidence="2 3">
    <name type="scientific">Molossus molossus</name>
    <name type="common">Pallas' mastiff bat</name>
    <name type="synonym">Vespertilio molossus</name>
    <dbReference type="NCBI Taxonomy" id="27622"/>
    <lineage>
        <taxon>Eukaryota</taxon>
        <taxon>Metazoa</taxon>
        <taxon>Chordata</taxon>
        <taxon>Craniata</taxon>
        <taxon>Vertebrata</taxon>
        <taxon>Euteleostomi</taxon>
        <taxon>Mammalia</taxon>
        <taxon>Eutheria</taxon>
        <taxon>Laurasiatheria</taxon>
        <taxon>Chiroptera</taxon>
        <taxon>Yangochiroptera</taxon>
        <taxon>Molossidae</taxon>
        <taxon>Molossus</taxon>
    </lineage>
</organism>
<dbReference type="AlphaFoldDB" id="A0A7J8EE51"/>
<name>A0A7J8EE51_MOLMO</name>
<keyword evidence="1" id="KW-1133">Transmembrane helix</keyword>
<dbReference type="EMBL" id="JACASF010000014">
    <property type="protein sequence ID" value="KAF6433777.1"/>
    <property type="molecule type" value="Genomic_DNA"/>
</dbReference>
<reference evidence="2 3" key="1">
    <citation type="journal article" date="2020" name="Nature">
        <title>Six reference-quality genomes reveal evolution of bat adaptations.</title>
        <authorList>
            <person name="Jebb D."/>
            <person name="Huang Z."/>
            <person name="Pippel M."/>
            <person name="Hughes G.M."/>
            <person name="Lavrichenko K."/>
            <person name="Devanna P."/>
            <person name="Winkler S."/>
            <person name="Jermiin L.S."/>
            <person name="Skirmuntt E.C."/>
            <person name="Katzourakis A."/>
            <person name="Burkitt-Gray L."/>
            <person name="Ray D.A."/>
            <person name="Sullivan K.A.M."/>
            <person name="Roscito J.G."/>
            <person name="Kirilenko B.M."/>
            <person name="Davalos L.M."/>
            <person name="Corthals A.P."/>
            <person name="Power M.L."/>
            <person name="Jones G."/>
            <person name="Ransome R.D."/>
            <person name="Dechmann D.K.N."/>
            <person name="Locatelli A.G."/>
            <person name="Puechmaille S.J."/>
            <person name="Fedrigo O."/>
            <person name="Jarvis E.D."/>
            <person name="Hiller M."/>
            <person name="Vernes S.C."/>
            <person name="Myers E.W."/>
            <person name="Teeling E.C."/>
        </authorList>
    </citation>
    <scope>NUCLEOTIDE SEQUENCE [LARGE SCALE GENOMIC DNA]</scope>
    <source>
        <strain evidence="2">MMolMol1</strain>
        <tissue evidence="2">Muscle</tissue>
    </source>
</reference>
<comment type="caution">
    <text evidence="2">The sequence shown here is derived from an EMBL/GenBank/DDBJ whole genome shotgun (WGS) entry which is preliminary data.</text>
</comment>
<feature type="transmembrane region" description="Helical" evidence="1">
    <location>
        <begin position="48"/>
        <end position="70"/>
    </location>
</feature>
<accession>A0A7J8EE51</accession>